<sequence>MTKFGETRFQINPPVFLHGQVLRETPTLSPHARLSPPPHPLQPLHQYPNQARHPPQLTNKYLNLCSPTPPHPSLFLSPSPKGSTTQRYSILKWQEGIYLNSSEVTGHRQNQQRSQQTPEFPQHMLNGVKVLCGAELT</sequence>
<protein>
    <submittedName>
        <fullName evidence="1">Uncharacterized protein</fullName>
    </submittedName>
</protein>
<proteinExistence type="predicted"/>
<gene>
    <name evidence="1" type="ORF">DPEC_G00292590</name>
</gene>
<comment type="caution">
    <text evidence="1">The sequence shown here is derived from an EMBL/GenBank/DDBJ whole genome shotgun (WGS) entry which is preliminary data.</text>
</comment>
<keyword evidence="2" id="KW-1185">Reference proteome</keyword>
<accession>A0ACC2FI95</accession>
<name>A0ACC2FI95_DALPE</name>
<dbReference type="EMBL" id="CM055754">
    <property type="protein sequence ID" value="KAJ7990990.1"/>
    <property type="molecule type" value="Genomic_DNA"/>
</dbReference>
<evidence type="ECO:0000313" key="1">
    <source>
        <dbReference type="EMBL" id="KAJ7990990.1"/>
    </source>
</evidence>
<reference evidence="1" key="1">
    <citation type="submission" date="2021-05" db="EMBL/GenBank/DDBJ databases">
        <authorList>
            <person name="Pan Q."/>
            <person name="Jouanno E."/>
            <person name="Zahm M."/>
            <person name="Klopp C."/>
            <person name="Cabau C."/>
            <person name="Louis A."/>
            <person name="Berthelot C."/>
            <person name="Parey E."/>
            <person name="Roest Crollius H."/>
            <person name="Montfort J."/>
            <person name="Robinson-Rechavi M."/>
            <person name="Bouchez O."/>
            <person name="Lampietro C."/>
            <person name="Lopez Roques C."/>
            <person name="Donnadieu C."/>
            <person name="Postlethwait J."/>
            <person name="Bobe J."/>
            <person name="Dillon D."/>
            <person name="Chandos A."/>
            <person name="von Hippel F."/>
            <person name="Guiguen Y."/>
        </authorList>
    </citation>
    <scope>NUCLEOTIDE SEQUENCE</scope>
    <source>
        <strain evidence="1">YG-Jan2019</strain>
    </source>
</reference>
<evidence type="ECO:0000313" key="2">
    <source>
        <dbReference type="Proteomes" id="UP001157502"/>
    </source>
</evidence>
<organism evidence="1 2">
    <name type="scientific">Dallia pectoralis</name>
    <name type="common">Alaska blackfish</name>
    <dbReference type="NCBI Taxonomy" id="75939"/>
    <lineage>
        <taxon>Eukaryota</taxon>
        <taxon>Metazoa</taxon>
        <taxon>Chordata</taxon>
        <taxon>Craniata</taxon>
        <taxon>Vertebrata</taxon>
        <taxon>Euteleostomi</taxon>
        <taxon>Actinopterygii</taxon>
        <taxon>Neopterygii</taxon>
        <taxon>Teleostei</taxon>
        <taxon>Protacanthopterygii</taxon>
        <taxon>Esociformes</taxon>
        <taxon>Umbridae</taxon>
        <taxon>Dallia</taxon>
    </lineage>
</organism>
<dbReference type="Proteomes" id="UP001157502">
    <property type="component" value="Chromosome 27"/>
</dbReference>